<proteinExistence type="predicted"/>
<protein>
    <recommendedName>
        <fullName evidence="5">DUF5666 domain-containing protein</fullName>
    </recommendedName>
</protein>
<evidence type="ECO:0008006" key="5">
    <source>
        <dbReference type="Google" id="ProtNLM"/>
    </source>
</evidence>
<dbReference type="RefSeq" id="WP_140459722.1">
    <property type="nucleotide sequence ID" value="NZ_BAABFI010000007.1"/>
</dbReference>
<sequence length="112" mass="11326">MSTTVRAALVGAVALSLLTGCGVDVDLGGPDVTGTVERDGPVGTLVDASDDYYEGMDLLLDEADLVDEDGAALAPQDVLDGAQVEVWTSDACAESSPVQCGIERVRVVGASG</sequence>
<dbReference type="Proteomes" id="UP000577956">
    <property type="component" value="Unassembled WGS sequence"/>
</dbReference>
<keyword evidence="4" id="KW-1185">Reference proteome</keyword>
<evidence type="ECO:0000313" key="4">
    <source>
        <dbReference type="Proteomes" id="UP000618382"/>
    </source>
</evidence>
<dbReference type="EMBL" id="BONN01000019">
    <property type="protein sequence ID" value="GIG34540.1"/>
    <property type="molecule type" value="Genomic_DNA"/>
</dbReference>
<evidence type="ECO:0000313" key="1">
    <source>
        <dbReference type="EMBL" id="GIG34540.1"/>
    </source>
</evidence>
<evidence type="ECO:0000313" key="3">
    <source>
        <dbReference type="Proteomes" id="UP000577956"/>
    </source>
</evidence>
<organism evidence="2 3">
    <name type="scientific">Cellulomonas oligotrophica</name>
    <dbReference type="NCBI Taxonomy" id="931536"/>
    <lineage>
        <taxon>Bacteria</taxon>
        <taxon>Bacillati</taxon>
        <taxon>Actinomycetota</taxon>
        <taxon>Actinomycetes</taxon>
        <taxon>Micrococcales</taxon>
        <taxon>Cellulomonadaceae</taxon>
        <taxon>Cellulomonas</taxon>
    </lineage>
</organism>
<dbReference type="EMBL" id="JACCBK010000001">
    <property type="protein sequence ID" value="NYD87372.1"/>
    <property type="molecule type" value="Genomic_DNA"/>
</dbReference>
<evidence type="ECO:0000313" key="2">
    <source>
        <dbReference type="EMBL" id="NYD87372.1"/>
    </source>
</evidence>
<comment type="caution">
    <text evidence="2">The sequence shown here is derived from an EMBL/GenBank/DDBJ whole genome shotgun (WGS) entry which is preliminary data.</text>
</comment>
<dbReference type="AlphaFoldDB" id="A0A7Y9FHW2"/>
<dbReference type="Proteomes" id="UP000618382">
    <property type="component" value="Unassembled WGS sequence"/>
</dbReference>
<name>A0A7Y9FHW2_9CELL</name>
<dbReference type="PROSITE" id="PS51257">
    <property type="entry name" value="PROKAR_LIPOPROTEIN"/>
    <property type="match status" value="1"/>
</dbReference>
<reference evidence="2 3" key="1">
    <citation type="submission" date="2020-07" db="EMBL/GenBank/DDBJ databases">
        <title>Sequencing the genomes of 1000 actinobacteria strains.</title>
        <authorList>
            <person name="Klenk H.-P."/>
        </authorList>
    </citation>
    <scope>NUCLEOTIDE SEQUENCE [LARGE SCALE GENOMIC DNA]</scope>
    <source>
        <strain evidence="2 3">DSM 24482</strain>
    </source>
</reference>
<accession>A0A7Y9FHW2</accession>
<reference evidence="1 4" key="2">
    <citation type="submission" date="2021-01" db="EMBL/GenBank/DDBJ databases">
        <title>Whole genome shotgun sequence of Cellulomonas oligotrophica NBRC 109435.</title>
        <authorList>
            <person name="Komaki H."/>
            <person name="Tamura T."/>
        </authorList>
    </citation>
    <scope>NUCLEOTIDE SEQUENCE [LARGE SCALE GENOMIC DNA]</scope>
    <source>
        <strain evidence="1 4">NBRC 109435</strain>
    </source>
</reference>
<gene>
    <name evidence="2" type="ORF">BKA21_002921</name>
    <name evidence="1" type="ORF">Col01nite_36990</name>
</gene>